<sequence length="166" mass="18027">MAGKHTLLLLRHAQAAEYAGGVRDHERPLTDRGIEQATEVGNAIRAEGVSIDQVLCSSATRTRQTWSALGLDSKIEFSDEIYSAGSDTLLESARLLDEEVVTAMIIGHGPALPRLAVELAGPGSDQRSLDVINSRYPTATLAAYEVDVPWADLQVGRLLWLRLGRH</sequence>
<organism evidence="1 2">
    <name type="scientific">Microlunatus elymi</name>
    <dbReference type="NCBI Taxonomy" id="2596828"/>
    <lineage>
        <taxon>Bacteria</taxon>
        <taxon>Bacillati</taxon>
        <taxon>Actinomycetota</taxon>
        <taxon>Actinomycetes</taxon>
        <taxon>Propionibacteriales</taxon>
        <taxon>Propionibacteriaceae</taxon>
        <taxon>Microlunatus</taxon>
    </lineage>
</organism>
<reference evidence="1 2" key="1">
    <citation type="submission" date="2019-07" db="EMBL/GenBank/DDBJ databases">
        <title>Microlunatus dokdonensis sp. nov. isolated from the rhizospheric soil of the wild plant Elymus tsukushiensis.</title>
        <authorList>
            <person name="Ghim S.-Y."/>
            <person name="Hwang Y.-J."/>
            <person name="Son J.-S."/>
            <person name="Shin J.-H."/>
        </authorList>
    </citation>
    <scope>NUCLEOTIDE SEQUENCE [LARGE SCALE GENOMIC DNA]</scope>
    <source>
        <strain evidence="1 2">KUDC0627</strain>
    </source>
</reference>
<dbReference type="Proteomes" id="UP000319263">
    <property type="component" value="Chromosome"/>
</dbReference>
<dbReference type="Pfam" id="PF00300">
    <property type="entry name" value="His_Phos_1"/>
    <property type="match status" value="1"/>
</dbReference>
<evidence type="ECO:0000313" key="1">
    <source>
        <dbReference type="EMBL" id="QDP95185.1"/>
    </source>
</evidence>
<dbReference type="Gene3D" id="3.40.50.1240">
    <property type="entry name" value="Phosphoglycerate mutase-like"/>
    <property type="match status" value="1"/>
</dbReference>
<dbReference type="SMART" id="SM00855">
    <property type="entry name" value="PGAM"/>
    <property type="match status" value="1"/>
</dbReference>
<dbReference type="PANTHER" id="PTHR47623">
    <property type="entry name" value="OS09G0287300 PROTEIN"/>
    <property type="match status" value="1"/>
</dbReference>
<dbReference type="RefSeq" id="WP_143985167.1">
    <property type="nucleotide sequence ID" value="NZ_CP041692.1"/>
</dbReference>
<dbReference type="SUPFAM" id="SSF53254">
    <property type="entry name" value="Phosphoglycerate mutase-like"/>
    <property type="match status" value="1"/>
</dbReference>
<dbReference type="AlphaFoldDB" id="A0A516PVH0"/>
<dbReference type="OrthoDB" id="9810154at2"/>
<dbReference type="CDD" id="cd07067">
    <property type="entry name" value="HP_PGM_like"/>
    <property type="match status" value="1"/>
</dbReference>
<dbReference type="KEGG" id="mik:FOE78_03975"/>
<dbReference type="EMBL" id="CP041692">
    <property type="protein sequence ID" value="QDP95185.1"/>
    <property type="molecule type" value="Genomic_DNA"/>
</dbReference>
<protein>
    <submittedName>
        <fullName evidence="1">Histidine phosphatase family protein</fullName>
    </submittedName>
</protein>
<dbReference type="PANTHER" id="PTHR47623:SF1">
    <property type="entry name" value="OS09G0287300 PROTEIN"/>
    <property type="match status" value="1"/>
</dbReference>
<gene>
    <name evidence="1" type="ORF">FOE78_03975</name>
</gene>
<accession>A0A516PVH0</accession>
<dbReference type="InterPro" id="IPR029033">
    <property type="entry name" value="His_PPase_superfam"/>
</dbReference>
<proteinExistence type="predicted"/>
<name>A0A516PVH0_9ACTN</name>
<keyword evidence="2" id="KW-1185">Reference proteome</keyword>
<dbReference type="InterPro" id="IPR013078">
    <property type="entry name" value="His_Pase_superF_clade-1"/>
</dbReference>
<evidence type="ECO:0000313" key="2">
    <source>
        <dbReference type="Proteomes" id="UP000319263"/>
    </source>
</evidence>